<accession>A0A6A6J510</accession>
<gene>
    <name evidence="3" type="ORF">EI97DRAFT_387770</name>
</gene>
<evidence type="ECO:0000313" key="4">
    <source>
        <dbReference type="Proteomes" id="UP000800097"/>
    </source>
</evidence>
<dbReference type="AlphaFoldDB" id="A0A6A6J510"/>
<proteinExistence type="predicted"/>
<evidence type="ECO:0000256" key="1">
    <source>
        <dbReference type="SAM" id="MobiDB-lite"/>
    </source>
</evidence>
<keyword evidence="4" id="KW-1185">Reference proteome</keyword>
<reference evidence="3" key="1">
    <citation type="journal article" date="2020" name="Stud. Mycol.">
        <title>101 Dothideomycetes genomes: a test case for predicting lifestyles and emergence of pathogens.</title>
        <authorList>
            <person name="Haridas S."/>
            <person name="Albert R."/>
            <person name="Binder M."/>
            <person name="Bloem J."/>
            <person name="Labutti K."/>
            <person name="Salamov A."/>
            <person name="Andreopoulos B."/>
            <person name="Baker S."/>
            <person name="Barry K."/>
            <person name="Bills G."/>
            <person name="Bluhm B."/>
            <person name="Cannon C."/>
            <person name="Castanera R."/>
            <person name="Culley D."/>
            <person name="Daum C."/>
            <person name="Ezra D."/>
            <person name="Gonzalez J."/>
            <person name="Henrissat B."/>
            <person name="Kuo A."/>
            <person name="Liang C."/>
            <person name="Lipzen A."/>
            <person name="Lutzoni F."/>
            <person name="Magnuson J."/>
            <person name="Mondo S."/>
            <person name="Nolan M."/>
            <person name="Ohm R."/>
            <person name="Pangilinan J."/>
            <person name="Park H.-J."/>
            <person name="Ramirez L."/>
            <person name="Alfaro M."/>
            <person name="Sun H."/>
            <person name="Tritt A."/>
            <person name="Yoshinaga Y."/>
            <person name="Zwiers L.-H."/>
            <person name="Turgeon B."/>
            <person name="Goodwin S."/>
            <person name="Spatafora J."/>
            <person name="Crous P."/>
            <person name="Grigoriev I."/>
        </authorList>
    </citation>
    <scope>NUCLEOTIDE SEQUENCE</scope>
    <source>
        <strain evidence="3">CBS 379.55</strain>
    </source>
</reference>
<dbReference type="OrthoDB" id="5359231at2759"/>
<feature type="domain" description="F-box" evidence="2">
    <location>
        <begin position="2"/>
        <end position="48"/>
    </location>
</feature>
<sequence length="612" mass="68641">MTINLDRLPFDILFNMSCYLELDDIFCLGRTCRPLSVLLTENTLCRMAIELHAPFSQEAKLARASIITYRQAVRSLFHRRNAFSLARPFSARVVGSGTDFLFRQGTVCLLGDTVIRVVNVRSTQTPVSINLGSLILDDPCASSTSSAWSLLYYSDGIISVLYTSNRRGSRGRIFAIRTSTEVQESSRVIQDIAIEDTSKLFVRHTSSVLYYGTHTGAGYSGYREWELRGVSLDPGFRFSSSVALPLEEFFGTDIGSTVVFEVHNKYFYALSNQTTQAVEEIDWTSFYHCIRFPINEPRPEKMEINRRIYRRQHNEGPINDSWTDLSIQFDEQTDDPVIVEARREWQNGASRQTRTFYMTKISFDEEAPDVPLLPENDVLTDALDPYDKPNYAPPQPRSPQSFHPEFGLDGSTATSRPFALTRTKFRAYNYSCNAFIDLVEDDRCCEESLTIPCLRIRVGSRRPAPLNWVPNDIATTKTLLASTDGEQYRYSPVRLWPPPASQCLCSKRLHNILSPPVARSAGGQRGNRIITGVADERTLVYMVKAAPAYGTVDEPLIGSVVLVDFSPHGIRYGPEQDSRAGAAPANSNGAQGTEMEWAWGPGLAACCQRQPC</sequence>
<evidence type="ECO:0000259" key="2">
    <source>
        <dbReference type="PROSITE" id="PS50181"/>
    </source>
</evidence>
<dbReference type="PROSITE" id="PS50181">
    <property type="entry name" value="FBOX"/>
    <property type="match status" value="1"/>
</dbReference>
<name>A0A6A6J510_WESOR</name>
<protein>
    <recommendedName>
        <fullName evidence="2">F-box domain-containing protein</fullName>
    </recommendedName>
</protein>
<dbReference type="RefSeq" id="XP_033649021.1">
    <property type="nucleotide sequence ID" value="XM_033796141.1"/>
</dbReference>
<dbReference type="InterPro" id="IPR001810">
    <property type="entry name" value="F-box_dom"/>
</dbReference>
<dbReference type="GeneID" id="54549316"/>
<dbReference type="Proteomes" id="UP000800097">
    <property type="component" value="Unassembled WGS sequence"/>
</dbReference>
<organism evidence="3 4">
    <name type="scientific">Westerdykella ornata</name>
    <dbReference type="NCBI Taxonomy" id="318751"/>
    <lineage>
        <taxon>Eukaryota</taxon>
        <taxon>Fungi</taxon>
        <taxon>Dikarya</taxon>
        <taxon>Ascomycota</taxon>
        <taxon>Pezizomycotina</taxon>
        <taxon>Dothideomycetes</taxon>
        <taxon>Pleosporomycetidae</taxon>
        <taxon>Pleosporales</taxon>
        <taxon>Sporormiaceae</taxon>
        <taxon>Westerdykella</taxon>
    </lineage>
</organism>
<evidence type="ECO:0000313" key="3">
    <source>
        <dbReference type="EMBL" id="KAF2271482.1"/>
    </source>
</evidence>
<feature type="region of interest" description="Disordered" evidence="1">
    <location>
        <begin position="573"/>
        <end position="592"/>
    </location>
</feature>
<dbReference type="SUPFAM" id="SSF81383">
    <property type="entry name" value="F-box domain"/>
    <property type="match status" value="1"/>
</dbReference>
<dbReference type="EMBL" id="ML986540">
    <property type="protein sequence ID" value="KAF2271482.1"/>
    <property type="molecule type" value="Genomic_DNA"/>
</dbReference>
<dbReference type="InterPro" id="IPR036047">
    <property type="entry name" value="F-box-like_dom_sf"/>
</dbReference>